<dbReference type="EnsemblPlants" id="AVESA.00010b.r2.1DG0184440.1">
    <property type="protein sequence ID" value="AVESA.00010b.r2.1DG0184440.1.CDS"/>
    <property type="gene ID" value="AVESA.00010b.r2.1DG0184440"/>
</dbReference>
<protein>
    <submittedName>
        <fullName evidence="1">Uncharacterized protein</fullName>
    </submittedName>
</protein>
<evidence type="ECO:0000313" key="2">
    <source>
        <dbReference type="Proteomes" id="UP001732700"/>
    </source>
</evidence>
<name>A0ACD5U5D7_AVESA</name>
<organism evidence="1 2">
    <name type="scientific">Avena sativa</name>
    <name type="common">Oat</name>
    <dbReference type="NCBI Taxonomy" id="4498"/>
    <lineage>
        <taxon>Eukaryota</taxon>
        <taxon>Viridiplantae</taxon>
        <taxon>Streptophyta</taxon>
        <taxon>Embryophyta</taxon>
        <taxon>Tracheophyta</taxon>
        <taxon>Spermatophyta</taxon>
        <taxon>Magnoliopsida</taxon>
        <taxon>Liliopsida</taxon>
        <taxon>Poales</taxon>
        <taxon>Poaceae</taxon>
        <taxon>BOP clade</taxon>
        <taxon>Pooideae</taxon>
        <taxon>Poodae</taxon>
        <taxon>Poeae</taxon>
        <taxon>Poeae Chloroplast Group 1 (Aveneae type)</taxon>
        <taxon>Aveninae</taxon>
        <taxon>Avena</taxon>
    </lineage>
</organism>
<keyword evidence="2" id="KW-1185">Reference proteome</keyword>
<proteinExistence type="predicted"/>
<reference evidence="1" key="1">
    <citation type="submission" date="2021-05" db="EMBL/GenBank/DDBJ databases">
        <authorList>
            <person name="Scholz U."/>
            <person name="Mascher M."/>
            <person name="Fiebig A."/>
        </authorList>
    </citation>
    <scope>NUCLEOTIDE SEQUENCE [LARGE SCALE GENOMIC DNA]</scope>
</reference>
<reference evidence="1" key="2">
    <citation type="submission" date="2025-09" db="UniProtKB">
        <authorList>
            <consortium name="EnsemblPlants"/>
        </authorList>
    </citation>
    <scope>IDENTIFICATION</scope>
</reference>
<sequence length="109" mass="11904">MAIPCSPQPCANRGWAVEADGQKKRKGRGVLKGVKASMKSFANGSVKLDISFSETLGGTEGMNYCSFKDDVVVIIKRKLPLIGVRRWLDIHHSVHGLIVADIVTIATRR</sequence>
<accession>A0ACD5U5D7</accession>
<dbReference type="Proteomes" id="UP001732700">
    <property type="component" value="Chromosome 1D"/>
</dbReference>
<evidence type="ECO:0000313" key="1">
    <source>
        <dbReference type="EnsemblPlants" id="AVESA.00010b.r2.1DG0184440.1.CDS"/>
    </source>
</evidence>